<dbReference type="Pfam" id="PF00072">
    <property type="entry name" value="Response_reg"/>
    <property type="match status" value="1"/>
</dbReference>
<evidence type="ECO:0000256" key="1">
    <source>
        <dbReference type="ARBA" id="ARBA00022553"/>
    </source>
</evidence>
<comment type="caution">
    <text evidence="4">The sequence shown here is derived from an EMBL/GenBank/DDBJ whole genome shotgun (WGS) entry which is preliminary data.</text>
</comment>
<organism evidence="4 5">
    <name type="scientific">Reticulibacter mediterranei</name>
    <dbReference type="NCBI Taxonomy" id="2778369"/>
    <lineage>
        <taxon>Bacteria</taxon>
        <taxon>Bacillati</taxon>
        <taxon>Chloroflexota</taxon>
        <taxon>Ktedonobacteria</taxon>
        <taxon>Ktedonobacterales</taxon>
        <taxon>Reticulibacteraceae</taxon>
        <taxon>Reticulibacter</taxon>
    </lineage>
</organism>
<feature type="domain" description="Response regulatory" evidence="3">
    <location>
        <begin position="10"/>
        <end position="124"/>
    </location>
</feature>
<reference evidence="4" key="1">
    <citation type="submission" date="2020-10" db="EMBL/GenBank/DDBJ databases">
        <title>Taxonomic study of unclassified bacteria belonging to the class Ktedonobacteria.</title>
        <authorList>
            <person name="Yabe S."/>
            <person name="Wang C.M."/>
            <person name="Zheng Y."/>
            <person name="Sakai Y."/>
            <person name="Cavaletti L."/>
            <person name="Monciardini P."/>
            <person name="Donadio S."/>
        </authorList>
    </citation>
    <scope>NUCLEOTIDE SEQUENCE</scope>
    <source>
        <strain evidence="4">ID150040</strain>
    </source>
</reference>
<dbReference type="InterPro" id="IPR001789">
    <property type="entry name" value="Sig_transdc_resp-reg_receiver"/>
</dbReference>
<keyword evidence="5" id="KW-1185">Reference proteome</keyword>
<accession>A0A8J3N7P0</accession>
<evidence type="ECO:0000313" key="4">
    <source>
        <dbReference type="EMBL" id="GHO97367.1"/>
    </source>
</evidence>
<dbReference type="Gene3D" id="3.40.50.2300">
    <property type="match status" value="1"/>
</dbReference>
<dbReference type="SMART" id="SM00448">
    <property type="entry name" value="REC"/>
    <property type="match status" value="1"/>
</dbReference>
<evidence type="ECO:0000259" key="3">
    <source>
        <dbReference type="PROSITE" id="PS50110"/>
    </source>
</evidence>
<dbReference type="SUPFAM" id="SSF52172">
    <property type="entry name" value="CheY-like"/>
    <property type="match status" value="1"/>
</dbReference>
<dbReference type="PANTHER" id="PTHR44591:SF3">
    <property type="entry name" value="RESPONSE REGULATORY DOMAIN-CONTAINING PROTEIN"/>
    <property type="match status" value="1"/>
</dbReference>
<evidence type="ECO:0000256" key="2">
    <source>
        <dbReference type="PROSITE-ProRule" id="PRU00169"/>
    </source>
</evidence>
<dbReference type="PROSITE" id="PS50110">
    <property type="entry name" value="RESPONSE_REGULATORY"/>
    <property type="match status" value="1"/>
</dbReference>
<dbReference type="EMBL" id="BNJK01000001">
    <property type="protein sequence ID" value="GHO97367.1"/>
    <property type="molecule type" value="Genomic_DNA"/>
</dbReference>
<dbReference type="InterPro" id="IPR011006">
    <property type="entry name" value="CheY-like_superfamily"/>
</dbReference>
<proteinExistence type="predicted"/>
<dbReference type="RefSeq" id="WP_220207929.1">
    <property type="nucleotide sequence ID" value="NZ_BNJK01000001.1"/>
</dbReference>
<dbReference type="PANTHER" id="PTHR44591">
    <property type="entry name" value="STRESS RESPONSE REGULATOR PROTEIN 1"/>
    <property type="match status" value="1"/>
</dbReference>
<sequence>MSEDHSPRNTILFVEDDAEIGSLFFHVLVEETPYEVVLATHPLEALSIVKDPTPVLFILNYQLPVMDGLHLCDQLHRHRGLEDIPTLMISATLPEQKELDRRGIIALEKPVDLDTFLATVHTLIEQ</sequence>
<dbReference type="GO" id="GO:0000160">
    <property type="term" value="P:phosphorelay signal transduction system"/>
    <property type="evidence" value="ECO:0007669"/>
    <property type="project" value="InterPro"/>
</dbReference>
<gene>
    <name evidence="4" type="ORF">KSF_074150</name>
</gene>
<comment type="caution">
    <text evidence="2">Lacks conserved residue(s) required for the propagation of feature annotation.</text>
</comment>
<dbReference type="Proteomes" id="UP000597444">
    <property type="component" value="Unassembled WGS sequence"/>
</dbReference>
<protein>
    <recommendedName>
        <fullName evidence="3">Response regulatory domain-containing protein</fullName>
    </recommendedName>
</protein>
<name>A0A8J3N7P0_9CHLR</name>
<dbReference type="AlphaFoldDB" id="A0A8J3N7P0"/>
<dbReference type="InterPro" id="IPR050595">
    <property type="entry name" value="Bact_response_regulator"/>
</dbReference>
<keyword evidence="1" id="KW-0597">Phosphoprotein</keyword>
<evidence type="ECO:0000313" key="5">
    <source>
        <dbReference type="Proteomes" id="UP000597444"/>
    </source>
</evidence>